<feature type="transmembrane region" description="Helical" evidence="1">
    <location>
        <begin position="131"/>
        <end position="150"/>
    </location>
</feature>
<evidence type="ECO:0000313" key="3">
    <source>
        <dbReference type="Proteomes" id="UP000008467"/>
    </source>
</evidence>
<dbReference type="eggNOG" id="ENOG5031ES7">
    <property type="taxonomic scope" value="Bacteria"/>
</dbReference>
<protein>
    <recommendedName>
        <fullName evidence="4">DUF2798 domain-containing protein</fullName>
    </recommendedName>
</protein>
<dbReference type="KEGG" id="cle:Clole_4033"/>
<keyword evidence="1" id="KW-1133">Transmembrane helix</keyword>
<evidence type="ECO:0008006" key="4">
    <source>
        <dbReference type="Google" id="ProtNLM"/>
    </source>
</evidence>
<reference evidence="2 3" key="1">
    <citation type="journal article" date="2011" name="J. Bacteriol.">
        <title>Complete genome sequence of the cellulose-degrading bacterium Cellulosilyticum lentocellum.</title>
        <authorList>
            <consortium name="US DOE Joint Genome Institute"/>
            <person name="Miller D.A."/>
            <person name="Suen G."/>
            <person name="Bruce D."/>
            <person name="Copeland A."/>
            <person name="Cheng J.F."/>
            <person name="Detter C."/>
            <person name="Goodwin L.A."/>
            <person name="Han C.S."/>
            <person name="Hauser L.J."/>
            <person name="Land M.L."/>
            <person name="Lapidus A."/>
            <person name="Lucas S."/>
            <person name="Meincke L."/>
            <person name="Pitluck S."/>
            <person name="Tapia R."/>
            <person name="Teshima H."/>
            <person name="Woyke T."/>
            <person name="Fox B.G."/>
            <person name="Angert E.R."/>
            <person name="Currie C.R."/>
        </authorList>
    </citation>
    <scope>NUCLEOTIDE SEQUENCE [LARGE SCALE GENOMIC DNA]</scope>
    <source>
        <strain evidence="3">ATCC 49066 / DSM 5427 / NCIMB 11756 / RHM5</strain>
    </source>
</reference>
<proteinExistence type="predicted"/>
<feature type="transmembrane region" description="Helical" evidence="1">
    <location>
        <begin position="14"/>
        <end position="39"/>
    </location>
</feature>
<dbReference type="Proteomes" id="UP000008467">
    <property type="component" value="Chromosome"/>
</dbReference>
<sequence length="168" mass="19332">MEFYMKLPRNKKEFALFLATISIISVNIIAPLITCFEFGFNMYVWADTLRVIPFVWISVIALVLLTHKPAEWMTSKIIAKEDSFNAHIIINTLCTVLLMSIFLTVIGTWIGVGKISMEPIHTFFYKWPRNFAIAFAVETFVAQPIARMTMLNIHKIKDKKNDTAEILN</sequence>
<dbReference type="AlphaFoldDB" id="F2JL66"/>
<dbReference type="Pfam" id="PF11391">
    <property type="entry name" value="DUF2798"/>
    <property type="match status" value="1"/>
</dbReference>
<dbReference type="HOGENOM" id="CLU_113291_2_0_9"/>
<dbReference type="STRING" id="642492.Clole_4033"/>
<feature type="transmembrane region" description="Helical" evidence="1">
    <location>
        <begin position="51"/>
        <end position="67"/>
    </location>
</feature>
<keyword evidence="1" id="KW-0812">Transmembrane</keyword>
<organism evidence="2 3">
    <name type="scientific">Cellulosilyticum lentocellum (strain ATCC 49066 / DSM 5427 / NCIMB 11756 / RHM5)</name>
    <name type="common">Clostridium lentocellum</name>
    <dbReference type="NCBI Taxonomy" id="642492"/>
    <lineage>
        <taxon>Bacteria</taxon>
        <taxon>Bacillati</taxon>
        <taxon>Bacillota</taxon>
        <taxon>Clostridia</taxon>
        <taxon>Lachnospirales</taxon>
        <taxon>Cellulosilyticaceae</taxon>
        <taxon>Cellulosilyticum</taxon>
    </lineage>
</organism>
<evidence type="ECO:0000256" key="1">
    <source>
        <dbReference type="SAM" id="Phobius"/>
    </source>
</evidence>
<keyword evidence="3" id="KW-1185">Reference proteome</keyword>
<gene>
    <name evidence="2" type="ordered locus">Clole_4033</name>
</gene>
<accession>F2JL66</accession>
<feature type="transmembrane region" description="Helical" evidence="1">
    <location>
        <begin position="88"/>
        <end position="111"/>
    </location>
</feature>
<dbReference type="RefSeq" id="WP_013658983.1">
    <property type="nucleotide sequence ID" value="NC_015275.1"/>
</dbReference>
<name>F2JL66_CELLD</name>
<evidence type="ECO:0000313" key="2">
    <source>
        <dbReference type="EMBL" id="ADZ85711.1"/>
    </source>
</evidence>
<dbReference type="InterPro" id="IPR021529">
    <property type="entry name" value="DUF2798"/>
</dbReference>
<dbReference type="EMBL" id="CP002582">
    <property type="protein sequence ID" value="ADZ85711.1"/>
    <property type="molecule type" value="Genomic_DNA"/>
</dbReference>
<keyword evidence="1" id="KW-0472">Membrane</keyword>